<proteinExistence type="predicted"/>
<dbReference type="AlphaFoldDB" id="A0A1I7WQJ0"/>
<evidence type="ECO:0000313" key="3">
    <source>
        <dbReference type="WBParaSite" id="Hba_07407"/>
    </source>
</evidence>
<keyword evidence="2" id="KW-1185">Reference proteome</keyword>
<protein>
    <submittedName>
        <fullName evidence="3">MKLP1_Arf_bdg domain-containing protein</fullName>
    </submittedName>
</protein>
<name>A0A1I7WQJ0_HETBA</name>
<sequence length="102" mass="11252">MLEAVGSMGFQVQPLSHRQETKHRSSSGEHSPNVPHHSTDHNTTVNPLMTADEADIEKYLSPTHREDTPKSVKTSNQVYRPTCGKITPLIRSGKGHLINNGV</sequence>
<dbReference type="Proteomes" id="UP000095283">
    <property type="component" value="Unplaced"/>
</dbReference>
<organism evidence="2 3">
    <name type="scientific">Heterorhabditis bacteriophora</name>
    <name type="common">Entomopathogenic nematode worm</name>
    <dbReference type="NCBI Taxonomy" id="37862"/>
    <lineage>
        <taxon>Eukaryota</taxon>
        <taxon>Metazoa</taxon>
        <taxon>Ecdysozoa</taxon>
        <taxon>Nematoda</taxon>
        <taxon>Chromadorea</taxon>
        <taxon>Rhabditida</taxon>
        <taxon>Rhabditina</taxon>
        <taxon>Rhabditomorpha</taxon>
        <taxon>Strongyloidea</taxon>
        <taxon>Heterorhabditidae</taxon>
        <taxon>Heterorhabditis</taxon>
    </lineage>
</organism>
<evidence type="ECO:0000256" key="1">
    <source>
        <dbReference type="SAM" id="MobiDB-lite"/>
    </source>
</evidence>
<reference evidence="3" key="1">
    <citation type="submission" date="2016-11" db="UniProtKB">
        <authorList>
            <consortium name="WormBaseParasite"/>
        </authorList>
    </citation>
    <scope>IDENTIFICATION</scope>
</reference>
<feature type="compositionally biased region" description="Basic and acidic residues" evidence="1">
    <location>
        <begin position="17"/>
        <end position="27"/>
    </location>
</feature>
<evidence type="ECO:0000313" key="2">
    <source>
        <dbReference type="Proteomes" id="UP000095283"/>
    </source>
</evidence>
<accession>A0A1I7WQJ0</accession>
<dbReference type="WBParaSite" id="Hba_07407">
    <property type="protein sequence ID" value="Hba_07407"/>
    <property type="gene ID" value="Hba_07407"/>
</dbReference>
<feature type="region of interest" description="Disordered" evidence="1">
    <location>
        <begin position="1"/>
        <end position="52"/>
    </location>
</feature>